<evidence type="ECO:0000256" key="5">
    <source>
        <dbReference type="ARBA" id="ARBA00022679"/>
    </source>
</evidence>
<evidence type="ECO:0000313" key="18">
    <source>
        <dbReference type="Proteomes" id="UP000504608"/>
    </source>
</evidence>
<dbReference type="GeneID" id="111478612"/>
<dbReference type="KEGG" id="cmax:111478612"/>
<evidence type="ECO:0000256" key="6">
    <source>
        <dbReference type="ARBA" id="ARBA00022692"/>
    </source>
</evidence>
<keyword evidence="6 16" id="KW-0812">Transmembrane</keyword>
<evidence type="ECO:0000256" key="16">
    <source>
        <dbReference type="SAM" id="Phobius"/>
    </source>
</evidence>
<dbReference type="GO" id="GO:0016020">
    <property type="term" value="C:membrane"/>
    <property type="evidence" value="ECO:0007669"/>
    <property type="project" value="UniProtKB-SubCell"/>
</dbReference>
<organism evidence="18 19">
    <name type="scientific">Cucurbita maxima</name>
    <name type="common">Pumpkin</name>
    <name type="synonym">Winter squash</name>
    <dbReference type="NCBI Taxonomy" id="3661"/>
    <lineage>
        <taxon>Eukaryota</taxon>
        <taxon>Viridiplantae</taxon>
        <taxon>Streptophyta</taxon>
        <taxon>Embryophyta</taxon>
        <taxon>Tracheophyta</taxon>
        <taxon>Spermatophyta</taxon>
        <taxon>Magnoliopsida</taxon>
        <taxon>eudicotyledons</taxon>
        <taxon>Gunneridae</taxon>
        <taxon>Pentapetalae</taxon>
        <taxon>rosids</taxon>
        <taxon>fabids</taxon>
        <taxon>Cucurbitales</taxon>
        <taxon>Cucurbitaceae</taxon>
        <taxon>Cucurbiteae</taxon>
        <taxon>Cucurbita</taxon>
    </lineage>
</organism>
<keyword evidence="18" id="KW-1185">Reference proteome</keyword>
<evidence type="ECO:0000256" key="4">
    <source>
        <dbReference type="ARBA" id="ARBA00012483"/>
    </source>
</evidence>
<evidence type="ECO:0000313" key="19">
    <source>
        <dbReference type="RefSeq" id="XP_022978748.1"/>
    </source>
</evidence>
<dbReference type="SMART" id="SM00184">
    <property type="entry name" value="RING"/>
    <property type="match status" value="1"/>
</dbReference>
<dbReference type="InterPro" id="IPR044600">
    <property type="entry name" value="ATL1/ATL16-like"/>
</dbReference>
<comment type="pathway">
    <text evidence="3">Protein modification; protein ubiquitination.</text>
</comment>
<reference evidence="19" key="1">
    <citation type="submission" date="2025-08" db="UniProtKB">
        <authorList>
            <consortium name="RefSeq"/>
        </authorList>
    </citation>
    <scope>IDENTIFICATION</scope>
    <source>
        <tissue evidence="19">Young leaves</tissue>
    </source>
</reference>
<evidence type="ECO:0000256" key="7">
    <source>
        <dbReference type="ARBA" id="ARBA00022723"/>
    </source>
</evidence>
<keyword evidence="9" id="KW-0833">Ubl conjugation pathway</keyword>
<dbReference type="PANTHER" id="PTHR46913:SF1">
    <property type="entry name" value="RING-H2 FINGER PROTEIN ATL16"/>
    <property type="match status" value="1"/>
</dbReference>
<evidence type="ECO:0000256" key="12">
    <source>
        <dbReference type="ARBA" id="ARBA00023136"/>
    </source>
</evidence>
<dbReference type="SUPFAM" id="SSF57850">
    <property type="entry name" value="RING/U-box"/>
    <property type="match status" value="1"/>
</dbReference>
<accession>A0A6J1IU63</accession>
<comment type="catalytic activity">
    <reaction evidence="1">
        <text>S-ubiquitinyl-[E2 ubiquitin-conjugating enzyme]-L-cysteine + [acceptor protein]-L-lysine = [E2 ubiquitin-conjugating enzyme]-L-cysteine + N(6)-ubiquitinyl-[acceptor protein]-L-lysine.</text>
        <dbReference type="EC" id="2.3.2.27"/>
    </reaction>
</comment>
<keyword evidence="5" id="KW-0808">Transferase</keyword>
<comment type="subcellular location">
    <subcellularLocation>
        <location evidence="2">Membrane</location>
        <topology evidence="2">Single-pass membrane protein</topology>
    </subcellularLocation>
</comment>
<evidence type="ECO:0000256" key="9">
    <source>
        <dbReference type="ARBA" id="ARBA00022786"/>
    </source>
</evidence>
<keyword evidence="12 16" id="KW-0472">Membrane</keyword>
<dbReference type="EC" id="2.3.2.27" evidence="4"/>
<feature type="region of interest" description="Disordered" evidence="15">
    <location>
        <begin position="199"/>
        <end position="257"/>
    </location>
</feature>
<sequence>MGKTQNALDSIMGSDDEDHHLRKFQSRHKILISAIFSLLVVVLVILFLHFYLRYLHRRRRQSRLINLEHQISRADRQNHTAATAAGTAPAPKAGLDPVLIAKLLQESIHKQADHHGEIVECSICLSNIEEKATVRILPNCKHIFHVECIDMWLFSNTTCPVCRTAVEPTVTATEHGEAPTAPPLEEEQSGFRFSSFRRTMSRERSQTVQPTAPPLTEEQSSSRLSSFRRMMSRDRERSFRVHSCGEGSVRPADLERQ</sequence>
<evidence type="ECO:0000256" key="15">
    <source>
        <dbReference type="SAM" id="MobiDB-lite"/>
    </source>
</evidence>
<keyword evidence="8 14" id="KW-0863">Zinc-finger</keyword>
<evidence type="ECO:0000256" key="10">
    <source>
        <dbReference type="ARBA" id="ARBA00022833"/>
    </source>
</evidence>
<dbReference type="PANTHER" id="PTHR46913">
    <property type="entry name" value="RING-H2 FINGER PROTEIN ATL16"/>
    <property type="match status" value="1"/>
</dbReference>
<dbReference type="GO" id="GO:0008270">
    <property type="term" value="F:zinc ion binding"/>
    <property type="evidence" value="ECO:0007669"/>
    <property type="project" value="UniProtKB-KW"/>
</dbReference>
<keyword evidence="7" id="KW-0479">Metal-binding</keyword>
<protein>
    <recommendedName>
        <fullName evidence="4">RING-type E3 ubiquitin transferase</fullName>
        <ecNumber evidence="4">2.3.2.27</ecNumber>
    </recommendedName>
</protein>
<comment type="similarity">
    <text evidence="13">Belongs to the RING-type zinc finger family. ATL subfamily.</text>
</comment>
<dbReference type="RefSeq" id="XP_022978748.1">
    <property type="nucleotide sequence ID" value="XM_023122980.1"/>
</dbReference>
<evidence type="ECO:0000256" key="1">
    <source>
        <dbReference type="ARBA" id="ARBA00000900"/>
    </source>
</evidence>
<feature type="domain" description="RING-type" evidence="17">
    <location>
        <begin position="121"/>
        <end position="163"/>
    </location>
</feature>
<dbReference type="PROSITE" id="PS50089">
    <property type="entry name" value="ZF_RING_2"/>
    <property type="match status" value="1"/>
</dbReference>
<evidence type="ECO:0000256" key="11">
    <source>
        <dbReference type="ARBA" id="ARBA00022989"/>
    </source>
</evidence>
<evidence type="ECO:0000256" key="8">
    <source>
        <dbReference type="ARBA" id="ARBA00022771"/>
    </source>
</evidence>
<dbReference type="InterPro" id="IPR013083">
    <property type="entry name" value="Znf_RING/FYVE/PHD"/>
</dbReference>
<dbReference type="GO" id="GO:0016567">
    <property type="term" value="P:protein ubiquitination"/>
    <property type="evidence" value="ECO:0007669"/>
    <property type="project" value="InterPro"/>
</dbReference>
<dbReference type="Gene3D" id="3.30.40.10">
    <property type="entry name" value="Zinc/RING finger domain, C3HC4 (zinc finger)"/>
    <property type="match status" value="1"/>
</dbReference>
<gene>
    <name evidence="19" type="primary">LOC111478612</name>
</gene>
<evidence type="ECO:0000256" key="14">
    <source>
        <dbReference type="PROSITE-ProRule" id="PRU00175"/>
    </source>
</evidence>
<dbReference type="Pfam" id="PF13639">
    <property type="entry name" value="zf-RING_2"/>
    <property type="match status" value="1"/>
</dbReference>
<evidence type="ECO:0000259" key="17">
    <source>
        <dbReference type="PROSITE" id="PS50089"/>
    </source>
</evidence>
<name>A0A6J1IU63_CUCMA</name>
<dbReference type="AlphaFoldDB" id="A0A6J1IU63"/>
<proteinExistence type="inferred from homology"/>
<evidence type="ECO:0000256" key="3">
    <source>
        <dbReference type="ARBA" id="ARBA00004906"/>
    </source>
</evidence>
<keyword evidence="11 16" id="KW-1133">Transmembrane helix</keyword>
<dbReference type="Proteomes" id="UP000504608">
    <property type="component" value="Unplaced"/>
</dbReference>
<dbReference type="GO" id="GO:0061630">
    <property type="term" value="F:ubiquitin protein ligase activity"/>
    <property type="evidence" value="ECO:0007669"/>
    <property type="project" value="UniProtKB-EC"/>
</dbReference>
<dbReference type="InterPro" id="IPR001841">
    <property type="entry name" value="Znf_RING"/>
</dbReference>
<dbReference type="CDD" id="cd16461">
    <property type="entry name" value="RING-H2_EL5-like"/>
    <property type="match status" value="1"/>
</dbReference>
<evidence type="ECO:0000256" key="2">
    <source>
        <dbReference type="ARBA" id="ARBA00004167"/>
    </source>
</evidence>
<keyword evidence="10" id="KW-0862">Zinc</keyword>
<evidence type="ECO:0000256" key="13">
    <source>
        <dbReference type="ARBA" id="ARBA00024209"/>
    </source>
</evidence>
<feature type="transmembrane region" description="Helical" evidence="16">
    <location>
        <begin position="30"/>
        <end position="52"/>
    </location>
</feature>